<protein>
    <submittedName>
        <fullName evidence="2">Nucleoside hydrolase</fullName>
    </submittedName>
</protein>
<dbReference type="Proteomes" id="UP000564644">
    <property type="component" value="Unassembled WGS sequence"/>
</dbReference>
<dbReference type="Gene3D" id="3.90.245.10">
    <property type="entry name" value="Ribonucleoside hydrolase-like"/>
    <property type="match status" value="1"/>
</dbReference>
<dbReference type="InterPro" id="IPR001910">
    <property type="entry name" value="Inosine/uridine_hydrolase_dom"/>
</dbReference>
<feature type="domain" description="Inosine/uridine-preferring nucleoside hydrolase" evidence="1">
    <location>
        <begin position="17"/>
        <end position="278"/>
    </location>
</feature>
<dbReference type="InterPro" id="IPR036452">
    <property type="entry name" value="Ribo_hydro-like"/>
</dbReference>
<accession>A0A7X0SIL4</accession>
<name>A0A7X0SIL4_9BACL</name>
<proteinExistence type="predicted"/>
<dbReference type="SUPFAM" id="SSF53590">
    <property type="entry name" value="Nucleoside hydrolase"/>
    <property type="match status" value="1"/>
</dbReference>
<evidence type="ECO:0000313" key="2">
    <source>
        <dbReference type="EMBL" id="MBB6730632.1"/>
    </source>
</evidence>
<organism evidence="2 3">
    <name type="scientific">Cohnella zeiphila</name>
    <dbReference type="NCBI Taxonomy" id="2761120"/>
    <lineage>
        <taxon>Bacteria</taxon>
        <taxon>Bacillati</taxon>
        <taxon>Bacillota</taxon>
        <taxon>Bacilli</taxon>
        <taxon>Bacillales</taxon>
        <taxon>Paenibacillaceae</taxon>
        <taxon>Cohnella</taxon>
    </lineage>
</organism>
<keyword evidence="3" id="KW-1185">Reference proteome</keyword>
<dbReference type="PANTHER" id="PTHR43264:SF1">
    <property type="entry name" value="INOSINE_URIDINE-PREFERRING NUCLEOSIDE HYDROLASE DOMAIN-CONTAINING PROTEIN"/>
    <property type="match status" value="1"/>
</dbReference>
<dbReference type="EMBL" id="JACJVO010000008">
    <property type="protein sequence ID" value="MBB6730632.1"/>
    <property type="molecule type" value="Genomic_DNA"/>
</dbReference>
<dbReference type="RefSeq" id="WP_238357524.1">
    <property type="nucleotide sequence ID" value="NZ_JACJVO010000008.1"/>
</dbReference>
<comment type="caution">
    <text evidence="2">The sequence shown here is derived from an EMBL/GenBank/DDBJ whole genome shotgun (WGS) entry which is preliminary data.</text>
</comment>
<evidence type="ECO:0000313" key="3">
    <source>
        <dbReference type="Proteomes" id="UP000564644"/>
    </source>
</evidence>
<gene>
    <name evidence="2" type="ORF">H7C18_06920</name>
</gene>
<sequence>MGTNEYGRYIPSTPARIILDTDIGPDCDDAGAVAVLHALEKRGEVRIAGMMHCTSGKWGAGCLDALNRFYGRGDIPVGTLRDKGFLDDDNLYAKYNKVIAETFPNRYRNEPAPDAVRLYRKLLAEGENFGAVVVAIGPLLNLQQLLQSAPDEISPLSGAELVARKVKHLVVMGGRFPEGEEWNFAMHPASARFVTDRWPTGITFTGFEIGLDILTGKRLYDDLPSGHPVRQCYARFAGEGQTRSSWDLTAVLFAARGGSSFWETVHGRIDVDGETGRSEWHADSAGPHAYLRAVTGPEEAAKTLDALMVE</sequence>
<evidence type="ECO:0000259" key="1">
    <source>
        <dbReference type="Pfam" id="PF01156"/>
    </source>
</evidence>
<dbReference type="Pfam" id="PF01156">
    <property type="entry name" value="IU_nuc_hydro"/>
    <property type="match status" value="1"/>
</dbReference>
<reference evidence="2 3" key="1">
    <citation type="submission" date="2020-08" db="EMBL/GenBank/DDBJ databases">
        <title>Cohnella phylogeny.</title>
        <authorList>
            <person name="Dunlap C."/>
        </authorList>
    </citation>
    <scope>NUCLEOTIDE SEQUENCE [LARGE SCALE GENOMIC DNA]</scope>
    <source>
        <strain evidence="2 3">CBP 2801</strain>
    </source>
</reference>
<dbReference type="PANTHER" id="PTHR43264">
    <property type="match status" value="1"/>
</dbReference>
<keyword evidence="2" id="KW-0378">Hydrolase</keyword>
<dbReference type="AlphaFoldDB" id="A0A7X0SIL4"/>
<dbReference type="GO" id="GO:0016799">
    <property type="term" value="F:hydrolase activity, hydrolyzing N-glycosyl compounds"/>
    <property type="evidence" value="ECO:0007669"/>
    <property type="project" value="InterPro"/>
</dbReference>